<dbReference type="PANTHER" id="PTHR24287">
    <property type="entry name" value="P450, PUTATIVE (EUROFUNG)-RELATED"/>
    <property type="match status" value="1"/>
</dbReference>
<name>A0A9X0B3W5_9EURO</name>
<evidence type="ECO:0000256" key="2">
    <source>
        <dbReference type="ARBA" id="ARBA00010617"/>
    </source>
</evidence>
<evidence type="ECO:0000256" key="1">
    <source>
        <dbReference type="ARBA" id="ARBA00001971"/>
    </source>
</evidence>
<dbReference type="GO" id="GO:0004497">
    <property type="term" value="F:monooxygenase activity"/>
    <property type="evidence" value="ECO:0007669"/>
    <property type="project" value="UniProtKB-KW"/>
</dbReference>
<dbReference type="InterPro" id="IPR036396">
    <property type="entry name" value="Cyt_P450_sf"/>
</dbReference>
<dbReference type="OrthoDB" id="1470350at2759"/>
<accession>A0A9X0B3W5</accession>
<sequence>MGYRLFFTHNAENTKYLLSTAFPDFESSPLRKPLFEPITPHGIFTLDGPQWKVSRDQLRGRLADLRKIIDLNVCEEHFQAFLKHVPNNGGLFDVQSCTFALSLDLQTLFSLGESIDALSFNQSAEKKQFFDDLLFVKTRIVHDGFRGPLRHLYPKGSFLRACERVRAFVLTRASREIRKRKKNSEMVVLDEDSEEITQFTDQALSILLANDSMSTILSGVFFCLAKDQHIVGKLRMSIVDAIGLSPPTWTDLGSLQYVRWVIYEGKILCPI</sequence>
<keyword evidence="3" id="KW-0479">Metal-binding</keyword>
<dbReference type="InterPro" id="IPR047146">
    <property type="entry name" value="Cyt_P450_E_CYP52_fungi"/>
</dbReference>
<evidence type="ECO:0000313" key="8">
    <source>
        <dbReference type="Proteomes" id="UP001147747"/>
    </source>
</evidence>
<dbReference type="InterPro" id="IPR001128">
    <property type="entry name" value="Cyt_P450"/>
</dbReference>
<reference evidence="7" key="1">
    <citation type="submission" date="2022-12" db="EMBL/GenBank/DDBJ databases">
        <authorList>
            <person name="Petersen C."/>
        </authorList>
    </citation>
    <scope>NUCLEOTIDE SEQUENCE</scope>
    <source>
        <strain evidence="7">IBT 29677</strain>
    </source>
</reference>
<gene>
    <name evidence="7" type="ORF">N7509_009683</name>
</gene>
<comment type="similarity">
    <text evidence="2">Belongs to the cytochrome P450 family.</text>
</comment>
<keyword evidence="6 7" id="KW-0503">Monooxygenase</keyword>
<keyword evidence="5" id="KW-0408">Iron</keyword>
<dbReference type="GO" id="GO:0020037">
    <property type="term" value="F:heme binding"/>
    <property type="evidence" value="ECO:0007669"/>
    <property type="project" value="InterPro"/>
</dbReference>
<dbReference type="Pfam" id="PF00067">
    <property type="entry name" value="p450"/>
    <property type="match status" value="1"/>
</dbReference>
<dbReference type="Gene3D" id="1.10.630.10">
    <property type="entry name" value="Cytochrome P450"/>
    <property type="match status" value="1"/>
</dbReference>
<evidence type="ECO:0000256" key="3">
    <source>
        <dbReference type="ARBA" id="ARBA00022723"/>
    </source>
</evidence>
<keyword evidence="4" id="KW-0560">Oxidoreductase</keyword>
<dbReference type="AlphaFoldDB" id="A0A9X0B3W5"/>
<evidence type="ECO:0000313" key="7">
    <source>
        <dbReference type="EMBL" id="KAJ5387142.1"/>
    </source>
</evidence>
<organism evidence="7 8">
    <name type="scientific">Penicillium cosmopolitanum</name>
    <dbReference type="NCBI Taxonomy" id="1131564"/>
    <lineage>
        <taxon>Eukaryota</taxon>
        <taxon>Fungi</taxon>
        <taxon>Dikarya</taxon>
        <taxon>Ascomycota</taxon>
        <taxon>Pezizomycotina</taxon>
        <taxon>Eurotiomycetes</taxon>
        <taxon>Eurotiomycetidae</taxon>
        <taxon>Eurotiales</taxon>
        <taxon>Aspergillaceae</taxon>
        <taxon>Penicillium</taxon>
    </lineage>
</organism>
<proteinExistence type="inferred from homology"/>
<dbReference type="GeneID" id="81373300"/>
<evidence type="ECO:0000256" key="4">
    <source>
        <dbReference type="ARBA" id="ARBA00023002"/>
    </source>
</evidence>
<dbReference type="GO" id="GO:0005506">
    <property type="term" value="F:iron ion binding"/>
    <property type="evidence" value="ECO:0007669"/>
    <property type="project" value="InterPro"/>
</dbReference>
<dbReference type="GO" id="GO:0016705">
    <property type="term" value="F:oxidoreductase activity, acting on paired donors, with incorporation or reduction of molecular oxygen"/>
    <property type="evidence" value="ECO:0007669"/>
    <property type="project" value="InterPro"/>
</dbReference>
<dbReference type="PANTHER" id="PTHR24287:SF17">
    <property type="entry name" value="P450, PUTATIVE (EUROFUNG)-RELATED"/>
    <property type="match status" value="1"/>
</dbReference>
<protein>
    <submittedName>
        <fullName evidence="7">Cytochrome P450 monooxygenase</fullName>
    </submittedName>
</protein>
<comment type="caution">
    <text evidence="7">The sequence shown here is derived from an EMBL/GenBank/DDBJ whole genome shotgun (WGS) entry which is preliminary data.</text>
</comment>
<dbReference type="EMBL" id="JAPZBU010000009">
    <property type="protein sequence ID" value="KAJ5387142.1"/>
    <property type="molecule type" value="Genomic_DNA"/>
</dbReference>
<comment type="cofactor">
    <cofactor evidence="1">
        <name>heme</name>
        <dbReference type="ChEBI" id="CHEBI:30413"/>
    </cofactor>
</comment>
<dbReference type="SUPFAM" id="SSF48264">
    <property type="entry name" value="Cytochrome P450"/>
    <property type="match status" value="1"/>
</dbReference>
<dbReference type="RefSeq" id="XP_056484940.1">
    <property type="nucleotide sequence ID" value="XM_056634320.1"/>
</dbReference>
<dbReference type="GO" id="GO:0043386">
    <property type="term" value="P:mycotoxin biosynthetic process"/>
    <property type="evidence" value="ECO:0007669"/>
    <property type="project" value="UniProtKB-ARBA"/>
</dbReference>
<reference evidence="7" key="2">
    <citation type="journal article" date="2023" name="IMA Fungus">
        <title>Comparative genomic study of the Penicillium genus elucidates a diverse pangenome and 15 lateral gene transfer events.</title>
        <authorList>
            <person name="Petersen C."/>
            <person name="Sorensen T."/>
            <person name="Nielsen M.R."/>
            <person name="Sondergaard T.E."/>
            <person name="Sorensen J.L."/>
            <person name="Fitzpatrick D.A."/>
            <person name="Frisvad J.C."/>
            <person name="Nielsen K.L."/>
        </authorList>
    </citation>
    <scope>NUCLEOTIDE SEQUENCE</scope>
    <source>
        <strain evidence="7">IBT 29677</strain>
    </source>
</reference>
<evidence type="ECO:0000256" key="6">
    <source>
        <dbReference type="ARBA" id="ARBA00023033"/>
    </source>
</evidence>
<keyword evidence="8" id="KW-1185">Reference proteome</keyword>
<evidence type="ECO:0000256" key="5">
    <source>
        <dbReference type="ARBA" id="ARBA00023004"/>
    </source>
</evidence>
<dbReference type="Proteomes" id="UP001147747">
    <property type="component" value="Unassembled WGS sequence"/>
</dbReference>